<keyword evidence="2" id="KW-1185">Reference proteome</keyword>
<sequence>MKLTRECHLSDITVHGYSPEDARRALTICHEMRTLEAAGVGGVAAAQELTRRVLCGTGAVVGGGGGVAGMGELGARSLLYTFFSPSA</sequence>
<proteinExistence type="predicted"/>
<evidence type="ECO:0000313" key="2">
    <source>
        <dbReference type="Proteomes" id="UP000002630"/>
    </source>
</evidence>
<reference evidence="1 2" key="1">
    <citation type="journal article" date="2010" name="Nature">
        <title>The Ectocarpus genome and the independent evolution of multicellularity in brown algae.</title>
        <authorList>
            <person name="Cock J.M."/>
            <person name="Sterck L."/>
            <person name="Rouze P."/>
            <person name="Scornet D."/>
            <person name="Allen A.E."/>
            <person name="Amoutzias G."/>
            <person name="Anthouard V."/>
            <person name="Artiguenave F."/>
            <person name="Aury J.M."/>
            <person name="Badger J.H."/>
            <person name="Beszteri B."/>
            <person name="Billiau K."/>
            <person name="Bonnet E."/>
            <person name="Bothwell J.H."/>
            <person name="Bowler C."/>
            <person name="Boyen C."/>
            <person name="Brownlee C."/>
            <person name="Carrano C.J."/>
            <person name="Charrier B."/>
            <person name="Cho G.Y."/>
            <person name="Coelho S.M."/>
            <person name="Collen J."/>
            <person name="Corre E."/>
            <person name="Da Silva C."/>
            <person name="Delage L."/>
            <person name="Delaroque N."/>
            <person name="Dittami S.M."/>
            <person name="Doulbeau S."/>
            <person name="Elias M."/>
            <person name="Farnham G."/>
            <person name="Gachon C.M."/>
            <person name="Gschloessl B."/>
            <person name="Heesch S."/>
            <person name="Jabbari K."/>
            <person name="Jubin C."/>
            <person name="Kawai H."/>
            <person name="Kimura K."/>
            <person name="Kloareg B."/>
            <person name="Kupper F.C."/>
            <person name="Lang D."/>
            <person name="Le Bail A."/>
            <person name="Leblanc C."/>
            <person name="Lerouge P."/>
            <person name="Lohr M."/>
            <person name="Lopez P.J."/>
            <person name="Martens C."/>
            <person name="Maumus F."/>
            <person name="Michel G."/>
            <person name="Miranda-Saavedra D."/>
            <person name="Morales J."/>
            <person name="Moreau H."/>
            <person name="Motomura T."/>
            <person name="Nagasato C."/>
            <person name="Napoli C.A."/>
            <person name="Nelson D.R."/>
            <person name="Nyvall-Collen P."/>
            <person name="Peters A.F."/>
            <person name="Pommier C."/>
            <person name="Potin P."/>
            <person name="Poulain J."/>
            <person name="Quesneville H."/>
            <person name="Read B."/>
            <person name="Rensing S.A."/>
            <person name="Ritter A."/>
            <person name="Rousvoal S."/>
            <person name="Samanta M."/>
            <person name="Samson G."/>
            <person name="Schroeder D.C."/>
            <person name="Segurens B."/>
            <person name="Strittmatter M."/>
            <person name="Tonon T."/>
            <person name="Tregear J.W."/>
            <person name="Valentin K."/>
            <person name="von Dassow P."/>
            <person name="Yamagishi T."/>
            <person name="Van de Peer Y."/>
            <person name="Wincker P."/>
        </authorList>
    </citation>
    <scope>NUCLEOTIDE SEQUENCE [LARGE SCALE GENOMIC DNA]</scope>
    <source>
        <strain evidence="2">Ec32 / CCAP1310/4</strain>
    </source>
</reference>
<dbReference type="Proteomes" id="UP000002630">
    <property type="component" value="Linkage Group LG30"/>
</dbReference>
<gene>
    <name evidence="1" type="ORF">Esi_0106_0062</name>
</gene>
<dbReference type="OrthoDB" id="10668689at2759"/>
<dbReference type="EMBL" id="FN647746">
    <property type="protein sequence ID" value="CBJ28466.1"/>
    <property type="molecule type" value="Genomic_DNA"/>
</dbReference>
<organism evidence="1 2">
    <name type="scientific">Ectocarpus siliculosus</name>
    <name type="common">Brown alga</name>
    <name type="synonym">Conferva siliculosa</name>
    <dbReference type="NCBI Taxonomy" id="2880"/>
    <lineage>
        <taxon>Eukaryota</taxon>
        <taxon>Sar</taxon>
        <taxon>Stramenopiles</taxon>
        <taxon>Ochrophyta</taxon>
        <taxon>PX clade</taxon>
        <taxon>Phaeophyceae</taxon>
        <taxon>Ectocarpales</taxon>
        <taxon>Ectocarpaceae</taxon>
        <taxon>Ectocarpus</taxon>
    </lineage>
</organism>
<protein>
    <submittedName>
        <fullName evidence="1">Uncharacterized protein</fullName>
    </submittedName>
</protein>
<dbReference type="AlphaFoldDB" id="D7FH95"/>
<dbReference type="EMBL" id="FN649755">
    <property type="protein sequence ID" value="CBJ28466.1"/>
    <property type="molecule type" value="Genomic_DNA"/>
</dbReference>
<accession>D7FH95</accession>
<name>D7FH95_ECTSI</name>
<dbReference type="InParanoid" id="D7FH95"/>
<evidence type="ECO:0000313" key="1">
    <source>
        <dbReference type="EMBL" id="CBJ28466.1"/>
    </source>
</evidence>